<dbReference type="InterPro" id="IPR001314">
    <property type="entry name" value="Peptidase_S1A"/>
</dbReference>
<keyword evidence="3" id="KW-0800">Toxin</keyword>
<feature type="domain" description="Peptidase S1" evidence="13">
    <location>
        <begin position="54"/>
        <end position="286"/>
    </location>
</feature>
<evidence type="ECO:0000256" key="11">
    <source>
        <dbReference type="RuleBase" id="RU363034"/>
    </source>
</evidence>
<evidence type="ECO:0000256" key="10">
    <source>
        <dbReference type="ARBA" id="ARBA00084094"/>
    </source>
</evidence>
<evidence type="ECO:0000256" key="7">
    <source>
        <dbReference type="ARBA" id="ARBA00023157"/>
    </source>
</evidence>
<dbReference type="SMART" id="SM00020">
    <property type="entry name" value="Tryp_SPc"/>
    <property type="match status" value="1"/>
</dbReference>
<evidence type="ECO:0000256" key="4">
    <source>
        <dbReference type="ARBA" id="ARBA00022670"/>
    </source>
</evidence>
<dbReference type="PROSITE" id="PS00135">
    <property type="entry name" value="TRYPSIN_SER"/>
    <property type="match status" value="1"/>
</dbReference>
<evidence type="ECO:0000259" key="13">
    <source>
        <dbReference type="PROSITE" id="PS50240"/>
    </source>
</evidence>
<evidence type="ECO:0000256" key="2">
    <source>
        <dbReference type="ARBA" id="ARBA00007664"/>
    </source>
</evidence>
<feature type="signal peptide" evidence="12">
    <location>
        <begin position="1"/>
        <end position="15"/>
    </location>
</feature>
<dbReference type="InterPro" id="IPR009003">
    <property type="entry name" value="Peptidase_S1_PA"/>
</dbReference>
<name>A0AAV1JTD8_9NEOP</name>
<evidence type="ECO:0000313" key="15">
    <source>
        <dbReference type="Proteomes" id="UP001497472"/>
    </source>
</evidence>
<dbReference type="Gene3D" id="2.40.10.10">
    <property type="entry name" value="Trypsin-like serine proteases"/>
    <property type="match status" value="2"/>
</dbReference>
<comment type="function">
    <text evidence="9">Fibrinolytic activity; shows preferential cleavage of Arg-Gly bonds in all three fibrinogen chains. Contact with the caterpillars causes severe bleeding, due the anticoagulant effect of the protein.</text>
</comment>
<organism evidence="14 15">
    <name type="scientific">Leptosia nina</name>
    <dbReference type="NCBI Taxonomy" id="320188"/>
    <lineage>
        <taxon>Eukaryota</taxon>
        <taxon>Metazoa</taxon>
        <taxon>Ecdysozoa</taxon>
        <taxon>Arthropoda</taxon>
        <taxon>Hexapoda</taxon>
        <taxon>Insecta</taxon>
        <taxon>Pterygota</taxon>
        <taxon>Neoptera</taxon>
        <taxon>Endopterygota</taxon>
        <taxon>Lepidoptera</taxon>
        <taxon>Glossata</taxon>
        <taxon>Ditrysia</taxon>
        <taxon>Papilionoidea</taxon>
        <taxon>Pieridae</taxon>
        <taxon>Pierinae</taxon>
        <taxon>Leptosia</taxon>
    </lineage>
</organism>
<evidence type="ECO:0000256" key="3">
    <source>
        <dbReference type="ARBA" id="ARBA00022656"/>
    </source>
</evidence>
<keyword evidence="8" id="KW-1199">Hemostasis impairing toxin</keyword>
<dbReference type="GO" id="GO:0004252">
    <property type="term" value="F:serine-type endopeptidase activity"/>
    <property type="evidence" value="ECO:0007669"/>
    <property type="project" value="InterPro"/>
</dbReference>
<comment type="subcellular location">
    <subcellularLocation>
        <location evidence="1">Secreted</location>
        <location evidence="1">Extracellular space</location>
    </subcellularLocation>
</comment>
<dbReference type="GO" id="GO:0090729">
    <property type="term" value="F:toxin activity"/>
    <property type="evidence" value="ECO:0007669"/>
    <property type="project" value="UniProtKB-KW"/>
</dbReference>
<dbReference type="PROSITE" id="PS50240">
    <property type="entry name" value="TRYPSIN_DOM"/>
    <property type="match status" value="1"/>
</dbReference>
<dbReference type="InterPro" id="IPR018114">
    <property type="entry name" value="TRYPSIN_HIS"/>
</dbReference>
<dbReference type="SUPFAM" id="SSF50494">
    <property type="entry name" value="Trypsin-like serine proteases"/>
    <property type="match status" value="1"/>
</dbReference>
<dbReference type="GO" id="GO:0006508">
    <property type="term" value="P:proteolysis"/>
    <property type="evidence" value="ECO:0007669"/>
    <property type="project" value="UniProtKB-KW"/>
</dbReference>
<dbReference type="InterPro" id="IPR050430">
    <property type="entry name" value="Peptidase_S1"/>
</dbReference>
<keyword evidence="10" id="KW-1205">Fibrinolytic toxin</keyword>
<dbReference type="PROSITE" id="PS00134">
    <property type="entry name" value="TRYPSIN_HIS"/>
    <property type="match status" value="1"/>
</dbReference>
<evidence type="ECO:0000256" key="9">
    <source>
        <dbReference type="ARBA" id="ARBA00055534"/>
    </source>
</evidence>
<evidence type="ECO:0000256" key="1">
    <source>
        <dbReference type="ARBA" id="ARBA00004239"/>
    </source>
</evidence>
<reference evidence="14 15" key="1">
    <citation type="submission" date="2023-11" db="EMBL/GenBank/DDBJ databases">
        <authorList>
            <person name="Okamura Y."/>
        </authorList>
    </citation>
    <scope>NUCLEOTIDE SEQUENCE [LARGE SCALE GENOMIC DNA]</scope>
</reference>
<keyword evidence="6 11" id="KW-0720">Serine protease</keyword>
<dbReference type="InterPro" id="IPR043504">
    <property type="entry name" value="Peptidase_S1_PA_chymotrypsin"/>
</dbReference>
<evidence type="ECO:0000256" key="12">
    <source>
        <dbReference type="SAM" id="SignalP"/>
    </source>
</evidence>
<keyword evidence="15" id="KW-1185">Reference proteome</keyword>
<sequence length="286" mass="30209">MKLFLVLLGVTAAVAAPRVQYEPIITDYHVEIGIPEAARIKAAEEAMDFDGSRIVGGSISNLGQFPWMGGLLVNLIDGQSMCGSSLISANRVLTAAHCWRTRQSQGISMIVVLGSTRLFSGGVRINTNNVEMHASYNMDNLRNDIAIVRINNVGFNNNIRSINLAAGNNLFDGATAVAIGFGRTGDGPSGDVNNPNQPLKHVNLQVISNNECASVYGSGPVIASTICVRGATRANICNGDSGGPLVVNNNLLIGVTSFGARAGCERGMPSGFARVSSFNSWIRGRM</sequence>
<proteinExistence type="inferred from homology"/>
<keyword evidence="4 11" id="KW-0645">Protease</keyword>
<dbReference type="GO" id="GO:0005576">
    <property type="term" value="C:extracellular region"/>
    <property type="evidence" value="ECO:0007669"/>
    <property type="project" value="UniProtKB-SubCell"/>
</dbReference>
<feature type="chain" id="PRO_5043673575" description="Peptidase S1 domain-containing protein" evidence="12">
    <location>
        <begin position="16"/>
        <end position="286"/>
    </location>
</feature>
<keyword evidence="7" id="KW-1015">Disulfide bond</keyword>
<keyword evidence="5 11" id="KW-0378">Hydrolase</keyword>
<dbReference type="EMBL" id="CAVLEF010000163">
    <property type="protein sequence ID" value="CAK1552771.1"/>
    <property type="molecule type" value="Genomic_DNA"/>
</dbReference>
<evidence type="ECO:0000256" key="5">
    <source>
        <dbReference type="ARBA" id="ARBA00022801"/>
    </source>
</evidence>
<dbReference type="PANTHER" id="PTHR24276:SF98">
    <property type="entry name" value="FI18310P1-RELATED"/>
    <property type="match status" value="1"/>
</dbReference>
<dbReference type="InterPro" id="IPR033116">
    <property type="entry name" value="TRYPSIN_SER"/>
</dbReference>
<dbReference type="InterPro" id="IPR001254">
    <property type="entry name" value="Trypsin_dom"/>
</dbReference>
<keyword evidence="12" id="KW-0732">Signal</keyword>
<comment type="caution">
    <text evidence="14">The sequence shown here is derived from an EMBL/GenBank/DDBJ whole genome shotgun (WGS) entry which is preliminary data.</text>
</comment>
<comment type="similarity">
    <text evidence="2">Belongs to the peptidase S1 family.</text>
</comment>
<evidence type="ECO:0000256" key="8">
    <source>
        <dbReference type="ARBA" id="ARBA00023240"/>
    </source>
</evidence>
<accession>A0AAV1JTD8</accession>
<dbReference type="PANTHER" id="PTHR24276">
    <property type="entry name" value="POLYSERASE-RELATED"/>
    <property type="match status" value="1"/>
</dbReference>
<evidence type="ECO:0000256" key="6">
    <source>
        <dbReference type="ARBA" id="ARBA00022825"/>
    </source>
</evidence>
<dbReference type="PRINTS" id="PR00722">
    <property type="entry name" value="CHYMOTRYPSIN"/>
</dbReference>
<evidence type="ECO:0000313" key="14">
    <source>
        <dbReference type="EMBL" id="CAK1552771.1"/>
    </source>
</evidence>
<protein>
    <recommendedName>
        <fullName evidence="13">Peptidase S1 domain-containing protein</fullName>
    </recommendedName>
</protein>
<dbReference type="CDD" id="cd00190">
    <property type="entry name" value="Tryp_SPc"/>
    <property type="match status" value="1"/>
</dbReference>
<gene>
    <name evidence="14" type="ORF">LNINA_LOCUS11801</name>
</gene>
<dbReference type="FunFam" id="2.40.10.10:FF:000068">
    <property type="entry name" value="transmembrane protease serine 2"/>
    <property type="match status" value="1"/>
</dbReference>
<dbReference type="AlphaFoldDB" id="A0AAV1JTD8"/>
<dbReference type="Proteomes" id="UP001497472">
    <property type="component" value="Unassembled WGS sequence"/>
</dbReference>
<dbReference type="Pfam" id="PF00089">
    <property type="entry name" value="Trypsin"/>
    <property type="match status" value="1"/>
</dbReference>